<accession>A0ABQ9ZX32</accession>
<comment type="catalytic activity">
    <reaction evidence="1">
        <text>GTP = 3',5'-cyclic GMP + diphosphate</text>
        <dbReference type="Rhea" id="RHEA:13665"/>
        <dbReference type="ChEBI" id="CHEBI:33019"/>
        <dbReference type="ChEBI" id="CHEBI:37565"/>
        <dbReference type="ChEBI" id="CHEBI:57746"/>
        <dbReference type="EC" id="4.6.1.2"/>
    </reaction>
</comment>
<dbReference type="SMART" id="SM00044">
    <property type="entry name" value="CYCc"/>
    <property type="match status" value="1"/>
</dbReference>
<dbReference type="PROSITE" id="PS50125">
    <property type="entry name" value="GUANYLATE_CYCLASE_2"/>
    <property type="match status" value="1"/>
</dbReference>
<dbReference type="Pfam" id="PF00211">
    <property type="entry name" value="Guanylate_cyc"/>
    <property type="match status" value="1"/>
</dbReference>
<evidence type="ECO:0000313" key="14">
    <source>
        <dbReference type="Proteomes" id="UP001234178"/>
    </source>
</evidence>
<feature type="domain" description="Guanylate cyclase" evidence="12">
    <location>
        <begin position="230"/>
        <end position="351"/>
    </location>
</feature>
<evidence type="ECO:0000256" key="1">
    <source>
        <dbReference type="ARBA" id="ARBA00001436"/>
    </source>
</evidence>
<dbReference type="Gene3D" id="3.30.70.1230">
    <property type="entry name" value="Nucleotide cyclase"/>
    <property type="match status" value="1"/>
</dbReference>
<sequence length="351" mass="39651">MIRENMMRVMNYPVHPNKLVDDWRMKVWNKSIKWTSSWPALDCETIGEIRQMRRHDNINPIICAIIEPVRICIITEFQTRKSLMLRNAVKDSSKKERDHYFAPEILRNPSLTGTAEGDVYSFAIILHEMVCQEDPFAICYDLGDPARIINQIKHTVRGCQIPARLPIESLDFRLAYMFLCMVNCWIDDPNERRYFSSVLNYLTKQGGTRSVANCLANGLPVEAELWENVTVFEADLEGFTEIASETTPLGILILLDDVYTSSDSIARGYDVCKLGTISDAYIVPTRGKNSAGEIASMALEVVEKMKGSGIGHSSKPLVVRIGVHTGSCFKYYGTWLTLLNQKVDGNDILIA</sequence>
<protein>
    <recommendedName>
        <fullName evidence="3">guanylate cyclase</fullName>
        <ecNumber evidence="3">4.6.1.2</ecNumber>
    </recommendedName>
</protein>
<dbReference type="Proteomes" id="UP001234178">
    <property type="component" value="Unassembled WGS sequence"/>
</dbReference>
<dbReference type="Gene3D" id="1.10.510.10">
    <property type="entry name" value="Transferase(Phosphotransferase) domain 1"/>
    <property type="match status" value="1"/>
</dbReference>
<evidence type="ECO:0000256" key="6">
    <source>
        <dbReference type="ARBA" id="ARBA00022989"/>
    </source>
</evidence>
<dbReference type="InterPro" id="IPR011009">
    <property type="entry name" value="Kinase-like_dom_sf"/>
</dbReference>
<keyword evidence="5" id="KW-0547">Nucleotide-binding</keyword>
<name>A0ABQ9ZX32_9CRUS</name>
<dbReference type="PROSITE" id="PS50011">
    <property type="entry name" value="PROTEIN_KINASE_DOM"/>
    <property type="match status" value="1"/>
</dbReference>
<evidence type="ECO:0000259" key="12">
    <source>
        <dbReference type="PROSITE" id="PS50125"/>
    </source>
</evidence>
<keyword evidence="10" id="KW-0141">cGMP biosynthesis</keyword>
<evidence type="ECO:0000256" key="2">
    <source>
        <dbReference type="ARBA" id="ARBA00004167"/>
    </source>
</evidence>
<keyword evidence="9" id="KW-0456">Lyase</keyword>
<evidence type="ECO:0000256" key="7">
    <source>
        <dbReference type="ARBA" id="ARBA00023136"/>
    </source>
</evidence>
<dbReference type="InterPro" id="IPR000719">
    <property type="entry name" value="Prot_kinase_dom"/>
</dbReference>
<evidence type="ECO:0000256" key="3">
    <source>
        <dbReference type="ARBA" id="ARBA00012202"/>
    </source>
</evidence>
<keyword evidence="8" id="KW-0325">Glycoprotein</keyword>
<gene>
    <name evidence="13" type="ORF">OUZ56_032763</name>
</gene>
<dbReference type="EC" id="4.6.1.2" evidence="3"/>
<dbReference type="EMBL" id="JAOYFB010000006">
    <property type="protein sequence ID" value="KAK4017452.1"/>
    <property type="molecule type" value="Genomic_DNA"/>
</dbReference>
<dbReference type="PANTHER" id="PTHR11920:SF474">
    <property type="entry name" value="RECEPTOR-TYPE GUANYLATE CYCLASE GYC76C"/>
    <property type="match status" value="1"/>
</dbReference>
<dbReference type="PANTHER" id="PTHR11920">
    <property type="entry name" value="GUANYLYL CYCLASE"/>
    <property type="match status" value="1"/>
</dbReference>
<dbReference type="InterPro" id="IPR001245">
    <property type="entry name" value="Ser-Thr/Tyr_kinase_cat_dom"/>
</dbReference>
<organism evidence="13 14">
    <name type="scientific">Daphnia magna</name>
    <dbReference type="NCBI Taxonomy" id="35525"/>
    <lineage>
        <taxon>Eukaryota</taxon>
        <taxon>Metazoa</taxon>
        <taxon>Ecdysozoa</taxon>
        <taxon>Arthropoda</taxon>
        <taxon>Crustacea</taxon>
        <taxon>Branchiopoda</taxon>
        <taxon>Diplostraca</taxon>
        <taxon>Cladocera</taxon>
        <taxon>Anomopoda</taxon>
        <taxon>Daphniidae</taxon>
        <taxon>Daphnia</taxon>
    </lineage>
</organism>
<evidence type="ECO:0000313" key="13">
    <source>
        <dbReference type="EMBL" id="KAK4017452.1"/>
    </source>
</evidence>
<keyword evidence="4" id="KW-0812">Transmembrane</keyword>
<comment type="caution">
    <text evidence="13">The sequence shown here is derived from an EMBL/GenBank/DDBJ whole genome shotgun (WGS) entry which is preliminary data.</text>
</comment>
<evidence type="ECO:0000256" key="10">
    <source>
        <dbReference type="ARBA" id="ARBA00023293"/>
    </source>
</evidence>
<evidence type="ECO:0000256" key="5">
    <source>
        <dbReference type="ARBA" id="ARBA00022741"/>
    </source>
</evidence>
<keyword evidence="6" id="KW-1133">Transmembrane helix</keyword>
<evidence type="ECO:0000259" key="11">
    <source>
        <dbReference type="PROSITE" id="PS50011"/>
    </source>
</evidence>
<evidence type="ECO:0000256" key="4">
    <source>
        <dbReference type="ARBA" id="ARBA00022692"/>
    </source>
</evidence>
<dbReference type="InterPro" id="IPR029787">
    <property type="entry name" value="Nucleotide_cyclase"/>
</dbReference>
<dbReference type="Pfam" id="PF07714">
    <property type="entry name" value="PK_Tyr_Ser-Thr"/>
    <property type="match status" value="1"/>
</dbReference>
<dbReference type="InterPro" id="IPR001054">
    <property type="entry name" value="A/G_cyclase"/>
</dbReference>
<keyword evidence="14" id="KW-1185">Reference proteome</keyword>
<reference evidence="13 14" key="1">
    <citation type="journal article" date="2023" name="Nucleic Acids Res.">
        <title>The hologenome of Daphnia magna reveals possible DNA methylation and microbiome-mediated evolution of the host genome.</title>
        <authorList>
            <person name="Chaturvedi A."/>
            <person name="Li X."/>
            <person name="Dhandapani V."/>
            <person name="Marshall H."/>
            <person name="Kissane S."/>
            <person name="Cuenca-Cambronero M."/>
            <person name="Asole G."/>
            <person name="Calvet F."/>
            <person name="Ruiz-Romero M."/>
            <person name="Marangio P."/>
            <person name="Guigo R."/>
            <person name="Rago D."/>
            <person name="Mirbahai L."/>
            <person name="Eastwood N."/>
            <person name="Colbourne J.K."/>
            <person name="Zhou J."/>
            <person name="Mallon E."/>
            <person name="Orsini L."/>
        </authorList>
    </citation>
    <scope>NUCLEOTIDE SEQUENCE [LARGE SCALE GENOMIC DNA]</scope>
    <source>
        <strain evidence="13">LRV0_1</strain>
    </source>
</reference>
<dbReference type="CDD" id="cd07302">
    <property type="entry name" value="CHD"/>
    <property type="match status" value="1"/>
</dbReference>
<dbReference type="SUPFAM" id="SSF55073">
    <property type="entry name" value="Nucleotide cyclase"/>
    <property type="match status" value="1"/>
</dbReference>
<evidence type="ECO:0000256" key="9">
    <source>
        <dbReference type="ARBA" id="ARBA00023239"/>
    </source>
</evidence>
<comment type="subcellular location">
    <subcellularLocation>
        <location evidence="2">Membrane</location>
        <topology evidence="2">Single-pass membrane protein</topology>
    </subcellularLocation>
</comment>
<feature type="domain" description="Protein kinase" evidence="11">
    <location>
        <begin position="1"/>
        <end position="204"/>
    </location>
</feature>
<keyword evidence="7" id="KW-0472">Membrane</keyword>
<dbReference type="InterPro" id="IPR050401">
    <property type="entry name" value="Cyclic_nucleotide_synthase"/>
</dbReference>
<proteinExistence type="predicted"/>
<evidence type="ECO:0000256" key="8">
    <source>
        <dbReference type="ARBA" id="ARBA00023180"/>
    </source>
</evidence>
<dbReference type="SUPFAM" id="SSF56112">
    <property type="entry name" value="Protein kinase-like (PK-like)"/>
    <property type="match status" value="1"/>
</dbReference>